<protein>
    <recommendedName>
        <fullName evidence="3">Sulfotransferase family protein</fullName>
    </recommendedName>
</protein>
<dbReference type="SUPFAM" id="SSF52540">
    <property type="entry name" value="P-loop containing nucleoside triphosphate hydrolases"/>
    <property type="match status" value="1"/>
</dbReference>
<dbReference type="KEGG" id="rmai:MACH21_31050"/>
<dbReference type="RefSeq" id="WP_338273030.1">
    <property type="nucleotide sequence ID" value="NZ_AP027266.1"/>
</dbReference>
<gene>
    <name evidence="1" type="ORF">MACH21_31050</name>
</gene>
<proteinExistence type="predicted"/>
<evidence type="ECO:0008006" key="3">
    <source>
        <dbReference type="Google" id="ProtNLM"/>
    </source>
</evidence>
<dbReference type="Gene3D" id="3.40.50.300">
    <property type="entry name" value="P-loop containing nucleotide triphosphate hydrolases"/>
    <property type="match status" value="1"/>
</dbReference>
<keyword evidence="2" id="KW-1185">Reference proteome</keyword>
<dbReference type="EMBL" id="AP027266">
    <property type="protein sequence ID" value="BDW86928.1"/>
    <property type="molecule type" value="Genomic_DNA"/>
</dbReference>
<dbReference type="Pfam" id="PF03567">
    <property type="entry name" value="Sulfotransfer_2"/>
    <property type="match status" value="1"/>
</dbReference>
<dbReference type="GO" id="GO:0016020">
    <property type="term" value="C:membrane"/>
    <property type="evidence" value="ECO:0007669"/>
    <property type="project" value="InterPro"/>
</dbReference>
<reference evidence="1 2" key="1">
    <citation type="submission" date="2023-01" db="EMBL/GenBank/DDBJ databases">
        <title>Complete genome sequence of Roseicyclus marinus strain Dej080120_10.</title>
        <authorList>
            <person name="Ueki S."/>
            <person name="Maruyama F."/>
        </authorList>
    </citation>
    <scope>NUCLEOTIDE SEQUENCE [LARGE SCALE GENOMIC DNA]</scope>
    <source>
        <strain evidence="1 2">Dej080120_10</strain>
    </source>
</reference>
<accession>A0AA48HCG5</accession>
<sequence length="229" mass="25945">MPLAFVQGKLLHFAHVPRCAGTAVENYLHARFGRLAFLDRQFNALSPAERWSQTSPQHVESAAFDRIIPRPWIAHRFAVVRHPQARILSVFRFQRDIERRIPPRLGFVDWITRIAASLAERPFQFDNHARPATDLVPTDAVVFRLEDGLTPVIDWLDQIEGAKRGPRDIAPANVLEKVRDHLGRKALPEPQICEESQEAIARIYAADFERFGYLPAAPGAAAPIPEDRP</sequence>
<dbReference type="GO" id="GO:0008146">
    <property type="term" value="F:sulfotransferase activity"/>
    <property type="evidence" value="ECO:0007669"/>
    <property type="project" value="InterPro"/>
</dbReference>
<organism evidence="1 2">
    <name type="scientific">Roseicyclus marinus</name>
    <dbReference type="NCBI Taxonomy" id="2161673"/>
    <lineage>
        <taxon>Bacteria</taxon>
        <taxon>Pseudomonadati</taxon>
        <taxon>Pseudomonadota</taxon>
        <taxon>Alphaproteobacteria</taxon>
        <taxon>Rhodobacterales</taxon>
        <taxon>Roseobacteraceae</taxon>
        <taxon>Roseicyclus</taxon>
    </lineage>
</organism>
<evidence type="ECO:0000313" key="2">
    <source>
        <dbReference type="Proteomes" id="UP001337723"/>
    </source>
</evidence>
<dbReference type="InterPro" id="IPR027417">
    <property type="entry name" value="P-loop_NTPase"/>
</dbReference>
<dbReference type="Proteomes" id="UP001337723">
    <property type="component" value="Chromosome"/>
</dbReference>
<dbReference type="InterPro" id="IPR005331">
    <property type="entry name" value="Sulfotransferase"/>
</dbReference>
<dbReference type="AlphaFoldDB" id="A0AA48HCG5"/>
<name>A0AA48HCG5_9RHOB</name>
<evidence type="ECO:0000313" key="1">
    <source>
        <dbReference type="EMBL" id="BDW86928.1"/>
    </source>
</evidence>